<keyword evidence="2" id="KW-1185">Reference proteome</keyword>
<evidence type="ECO:0000313" key="2">
    <source>
        <dbReference type="Proteomes" id="UP000625283"/>
    </source>
</evidence>
<evidence type="ECO:0000313" key="1">
    <source>
        <dbReference type="EMBL" id="MBL1411216.1"/>
    </source>
</evidence>
<dbReference type="RefSeq" id="WP_202104945.1">
    <property type="nucleotide sequence ID" value="NZ_JAERTY010000013.1"/>
</dbReference>
<reference evidence="1 2" key="1">
    <citation type="submission" date="2021-01" db="EMBL/GenBank/DDBJ databases">
        <title>C459-1 draft genome sequence.</title>
        <authorList>
            <person name="Zhang X.-F."/>
        </authorList>
    </citation>
    <scope>NUCLEOTIDE SEQUENCE [LARGE SCALE GENOMIC DNA]</scope>
    <source>
        <strain evidence="2">C459-1</strain>
    </source>
</reference>
<dbReference type="Pfam" id="PF16407">
    <property type="entry name" value="PKD_2"/>
    <property type="match status" value="1"/>
</dbReference>
<protein>
    <recommendedName>
        <fullName evidence="3">PKD family protein</fullName>
    </recommendedName>
</protein>
<dbReference type="EMBL" id="JAERTY010000013">
    <property type="protein sequence ID" value="MBL1411216.1"/>
    <property type="molecule type" value="Genomic_DNA"/>
</dbReference>
<comment type="caution">
    <text evidence="1">The sequence shown here is derived from an EMBL/GenBank/DDBJ whole genome shotgun (WGS) entry which is preliminary data.</text>
</comment>
<accession>A0ABS1R928</accession>
<proteinExistence type="predicted"/>
<gene>
    <name evidence="1" type="ORF">JKG61_20840</name>
</gene>
<dbReference type="InterPro" id="IPR032183">
    <property type="entry name" value="PKD-like"/>
</dbReference>
<dbReference type="PROSITE" id="PS51257">
    <property type="entry name" value="PROKAR_LIPOPROTEIN"/>
    <property type="match status" value="1"/>
</dbReference>
<dbReference type="SUPFAM" id="SSF50952">
    <property type="entry name" value="Soluble quinoprotein glucose dehydrogenase"/>
    <property type="match status" value="1"/>
</dbReference>
<evidence type="ECO:0008006" key="3">
    <source>
        <dbReference type="Google" id="ProtNLM"/>
    </source>
</evidence>
<organism evidence="1 2">
    <name type="scientific">Sphingobacterium faecale</name>
    <dbReference type="NCBI Taxonomy" id="2803775"/>
    <lineage>
        <taxon>Bacteria</taxon>
        <taxon>Pseudomonadati</taxon>
        <taxon>Bacteroidota</taxon>
        <taxon>Sphingobacteriia</taxon>
        <taxon>Sphingobacteriales</taxon>
        <taxon>Sphingobacteriaceae</taxon>
        <taxon>Sphingobacterium</taxon>
    </lineage>
</organism>
<name>A0ABS1R928_9SPHI</name>
<dbReference type="InterPro" id="IPR011041">
    <property type="entry name" value="Quinoprot_gluc/sorb_DH_b-prop"/>
</dbReference>
<sequence length="514" mass="58747">MKIFISSILYPIAVVALLSSCLKDKGNYDYKEINEVGIGGVEQKIPYEVFSFIDTLKINPLIQAADVEDKNRYNYEWKLIKSSGDQTVDSIDYVISTDPQLKYPVTLPAGEYKGYLKVTDKVEETSWGVTFFVLVRTITNEGYMVLCDDGGKGRLDVIASVSEKEYKIAYDIWKNEDYDWGKPYAIFFNYNLQSGSTTYYVAEKGTYGLNKNLLTSEAQDMKWAFGEVPEKVSIKGMNSTTFSFDRRREVLVNEKNQLYARNTTLGGSLFEFPINFVNGRDEFKASKHIGMPIPNSLAGYFPYGHTILIYDETNKQFLELIDKNEFPTPIKFSNTNYFPTLTGRDMVHVESTSNGLTFAVLKDPIDKKFYMYGMRLGENAVNTQQYYMEIPIATTSTINHFAFHPVLPYLFYATDHTVYQFDYSQPNLSPKVALNYPNDKIAVMKYFPLVGWNPYALWEREKAFKLFVARNVDKGADETGVLELYTAPALGQPLVRNAEFEGLGKIIDIEIRER</sequence>
<dbReference type="Proteomes" id="UP000625283">
    <property type="component" value="Unassembled WGS sequence"/>
</dbReference>